<organism evidence="12 13">
    <name type="scientific">Bison bison bison</name>
    <name type="common">North American plains bison</name>
    <dbReference type="NCBI Taxonomy" id="43346"/>
    <lineage>
        <taxon>Eukaryota</taxon>
        <taxon>Metazoa</taxon>
        <taxon>Chordata</taxon>
        <taxon>Craniata</taxon>
        <taxon>Vertebrata</taxon>
        <taxon>Euteleostomi</taxon>
        <taxon>Mammalia</taxon>
        <taxon>Eutheria</taxon>
        <taxon>Laurasiatheria</taxon>
        <taxon>Artiodactyla</taxon>
        <taxon>Ruminantia</taxon>
        <taxon>Pecora</taxon>
        <taxon>Bovidae</taxon>
        <taxon>Bovinae</taxon>
        <taxon>Bison</taxon>
    </lineage>
</organism>
<dbReference type="CDD" id="cd20554">
    <property type="entry name" value="CYCLIN_TFIIIB90_rpt2"/>
    <property type="match status" value="1"/>
</dbReference>
<evidence type="ECO:0000256" key="8">
    <source>
        <dbReference type="ARBA" id="ARBA00023163"/>
    </source>
</evidence>
<dbReference type="PANTHER" id="PTHR11618">
    <property type="entry name" value="TRANSCRIPTION INITIATION FACTOR IIB-RELATED"/>
    <property type="match status" value="1"/>
</dbReference>
<evidence type="ECO:0000256" key="10">
    <source>
        <dbReference type="SAM" id="MobiDB-lite"/>
    </source>
</evidence>
<dbReference type="RefSeq" id="XP_010833530.1">
    <property type="nucleotide sequence ID" value="XM_010835228.1"/>
</dbReference>
<evidence type="ECO:0000256" key="5">
    <source>
        <dbReference type="ARBA" id="ARBA00022833"/>
    </source>
</evidence>
<dbReference type="OrthoDB" id="511529at2759"/>
<comment type="subcellular location">
    <subcellularLocation>
        <location evidence="1">Nucleus</location>
    </subcellularLocation>
</comment>
<keyword evidence="8" id="KW-0804">Transcription</keyword>
<evidence type="ECO:0000256" key="1">
    <source>
        <dbReference type="ARBA" id="ARBA00004123"/>
    </source>
</evidence>
<feature type="region of interest" description="Disordered" evidence="10">
    <location>
        <begin position="430"/>
        <end position="497"/>
    </location>
</feature>
<feature type="region of interest" description="Disordered" evidence="10">
    <location>
        <begin position="226"/>
        <end position="251"/>
    </location>
</feature>
<dbReference type="Proteomes" id="UP000515208">
    <property type="component" value="Unplaced"/>
</dbReference>
<sequence>MAVSKHLTRGRRTAHVVAACLYLVCRPEGTPHMLLDLSDLLQVNVYVLGKTFLLLARELCINAPAIDPCLYIPRFAHLLEFGEKNHEVSMTALRLLQRMKRDWMHTGRRPSGLCGAALLVAARMHDFRRTVKEVISVVKVCESTLRKRLTEFEDTPTSQLTVDEFMKIDLEEECDPPSYTAGQRKLRLKQLEQVLSKQLEAVEGEITTYQDAIEIELENSRPKAKGALASLTKDGSVEDSTSSLCGEEDTEDEELEAAASHLNKDFYQELLGGSVPGSSEAAGVPEGGRRPPALESLLGPLPTAASLGISDSIRECISSPSHEPKDACGDGELDLSGIDDLEIDRYILNEAEARVKAELWMRENAEYLREQKEKEARIAKERELGIYKEHKPKKSCKRREPIQASTAGEAIEKMLEDRKKISSKINYSVLRGLDAGGGPPGEDGPPPREHGPPPGEDTGPQGEAARPPEWTSARRLSRRKTSSRRSRPDPSTSAGKRYRTGWAWGAASLVPAGPLRGLATRGAACEWLPLARTAGSQGPPQCRQDDGGCGLRVSAAPRCALRGHEQAKRAARLSSNLLSPRGRGAVRGRPLWAVSSRVEARPELRLTRCALFQRPGACPHLPSPSPHLQASLPSAHSLEAERVRPAVVVVESGPVSYHAEEDVEEEDAEEEDGEPCVSALQMMGGNDYGCDGDDDDGY</sequence>
<dbReference type="KEGG" id="bbis:104985185"/>
<dbReference type="PANTHER" id="PTHR11618:SF4">
    <property type="entry name" value="TRANSCRIPTION FACTOR IIIB 90 KDA SUBUNIT"/>
    <property type="match status" value="1"/>
</dbReference>
<feature type="domain" description="Cyclin-like" evidence="11">
    <location>
        <begin position="70"/>
        <end position="154"/>
    </location>
</feature>
<evidence type="ECO:0000256" key="2">
    <source>
        <dbReference type="ARBA" id="ARBA00010857"/>
    </source>
</evidence>
<dbReference type="Gene3D" id="1.10.472.10">
    <property type="entry name" value="Cyclin-like"/>
    <property type="match status" value="2"/>
</dbReference>
<evidence type="ECO:0000259" key="11">
    <source>
        <dbReference type="SMART" id="SM00385"/>
    </source>
</evidence>
<evidence type="ECO:0000313" key="13">
    <source>
        <dbReference type="RefSeq" id="XP_010833530.1"/>
    </source>
</evidence>
<dbReference type="Pfam" id="PF07741">
    <property type="entry name" value="BRF1"/>
    <property type="match status" value="1"/>
</dbReference>
<keyword evidence="3" id="KW-0479">Metal-binding</keyword>
<evidence type="ECO:0000256" key="6">
    <source>
        <dbReference type="ARBA" id="ARBA00023015"/>
    </source>
</evidence>
<dbReference type="CDD" id="cd20553">
    <property type="entry name" value="CYCLIN_TFIIIB90_rpt1"/>
    <property type="match status" value="1"/>
</dbReference>
<evidence type="ECO:0000256" key="9">
    <source>
        <dbReference type="ARBA" id="ARBA00023242"/>
    </source>
</evidence>
<dbReference type="FunFam" id="1.20.5.650:FF:000001">
    <property type="entry name" value="transcription factor IIIB 90 kDa subunit isoform X2"/>
    <property type="match status" value="1"/>
</dbReference>
<evidence type="ECO:0000256" key="3">
    <source>
        <dbReference type="ARBA" id="ARBA00022723"/>
    </source>
</evidence>
<feature type="compositionally biased region" description="Basic residues" evidence="10">
    <location>
        <begin position="475"/>
        <end position="485"/>
    </location>
</feature>
<dbReference type="GO" id="GO:0005634">
    <property type="term" value="C:nucleus"/>
    <property type="evidence" value="ECO:0007669"/>
    <property type="project" value="UniProtKB-SubCell"/>
</dbReference>
<evidence type="ECO:0000313" key="12">
    <source>
        <dbReference type="Proteomes" id="UP000515208"/>
    </source>
</evidence>
<name>A0A6P3H4L3_BISBB</name>
<gene>
    <name evidence="13" type="primary">BRF1</name>
</gene>
<dbReference type="Pfam" id="PF00382">
    <property type="entry name" value="TFIIB"/>
    <property type="match status" value="2"/>
</dbReference>
<dbReference type="InterPro" id="IPR013150">
    <property type="entry name" value="TFIIB_cyclin"/>
</dbReference>
<dbReference type="InterPro" id="IPR000812">
    <property type="entry name" value="TFIIB"/>
</dbReference>
<keyword evidence="6" id="KW-0805">Transcription regulation</keyword>
<dbReference type="AlphaFoldDB" id="A0A6P3H4L3"/>
<evidence type="ECO:0000256" key="4">
    <source>
        <dbReference type="ARBA" id="ARBA00022771"/>
    </source>
</evidence>
<keyword evidence="4" id="KW-0863">Zinc-finger</keyword>
<keyword evidence="5" id="KW-0862">Zinc</keyword>
<dbReference type="GO" id="GO:0008270">
    <property type="term" value="F:zinc ion binding"/>
    <property type="evidence" value="ECO:0007669"/>
    <property type="project" value="UniProtKB-KW"/>
</dbReference>
<dbReference type="InterPro" id="IPR011665">
    <property type="entry name" value="BRF1_TBP-bd_dom"/>
</dbReference>
<keyword evidence="12" id="KW-1185">Reference proteome</keyword>
<evidence type="ECO:0000256" key="7">
    <source>
        <dbReference type="ARBA" id="ARBA00023159"/>
    </source>
</evidence>
<dbReference type="CTD" id="2972"/>
<dbReference type="SMART" id="SM00385">
    <property type="entry name" value="CYCLIN"/>
    <property type="match status" value="1"/>
</dbReference>
<proteinExistence type="inferred from homology"/>
<dbReference type="GO" id="GO:0000995">
    <property type="term" value="F:RNA polymerase III general transcription initiation factor activity"/>
    <property type="evidence" value="ECO:0007669"/>
    <property type="project" value="TreeGrafter"/>
</dbReference>
<dbReference type="InterPro" id="IPR036915">
    <property type="entry name" value="Cyclin-like_sf"/>
</dbReference>
<dbReference type="SUPFAM" id="SSF47954">
    <property type="entry name" value="Cyclin-like"/>
    <property type="match status" value="2"/>
</dbReference>
<keyword evidence="7" id="KW-0010">Activator</keyword>
<dbReference type="InterPro" id="IPR013763">
    <property type="entry name" value="Cyclin-like_dom"/>
</dbReference>
<reference evidence="13" key="1">
    <citation type="submission" date="2025-08" db="UniProtKB">
        <authorList>
            <consortium name="RefSeq"/>
        </authorList>
    </citation>
    <scope>IDENTIFICATION</scope>
    <source>
        <tissue evidence="13">Blood</tissue>
    </source>
</reference>
<dbReference type="FunFam" id="1.10.472.10:FF:000002">
    <property type="entry name" value="Transcription factor IIIB 90 kDa subunit"/>
    <property type="match status" value="1"/>
</dbReference>
<comment type="similarity">
    <text evidence="2">Belongs to the TFIIB family.</text>
</comment>
<dbReference type="Gene3D" id="1.20.5.650">
    <property type="entry name" value="Single helix bin"/>
    <property type="match status" value="1"/>
</dbReference>
<accession>A0A6P3H4L3</accession>
<dbReference type="GO" id="GO:0001006">
    <property type="term" value="F:RNA polymerase III type 3 promoter sequence-specific DNA binding"/>
    <property type="evidence" value="ECO:0007669"/>
    <property type="project" value="TreeGrafter"/>
</dbReference>
<protein>
    <submittedName>
        <fullName evidence="13">Transcription factor IIIB 90 kDa subunit</fullName>
    </submittedName>
</protein>
<dbReference type="PRINTS" id="PR00685">
    <property type="entry name" value="TIFACTORIIB"/>
</dbReference>
<feature type="compositionally biased region" description="Acidic residues" evidence="10">
    <location>
        <begin position="661"/>
        <end position="674"/>
    </location>
</feature>
<dbReference type="GO" id="GO:0097550">
    <property type="term" value="C:transcription preinitiation complex"/>
    <property type="evidence" value="ECO:0007669"/>
    <property type="project" value="TreeGrafter"/>
</dbReference>
<dbReference type="GO" id="GO:0070897">
    <property type="term" value="P:transcription preinitiation complex assembly"/>
    <property type="evidence" value="ECO:0007669"/>
    <property type="project" value="InterPro"/>
</dbReference>
<dbReference type="GO" id="GO:0017025">
    <property type="term" value="F:TBP-class protein binding"/>
    <property type="evidence" value="ECO:0007669"/>
    <property type="project" value="InterPro"/>
</dbReference>
<feature type="region of interest" description="Disordered" evidence="10">
    <location>
        <begin position="654"/>
        <end position="698"/>
    </location>
</feature>
<keyword evidence="9" id="KW-0539">Nucleus</keyword>
<dbReference type="GO" id="GO:0000126">
    <property type="term" value="C:transcription factor TFIIIB complex"/>
    <property type="evidence" value="ECO:0007669"/>
    <property type="project" value="TreeGrafter"/>
</dbReference>
<dbReference type="GeneID" id="104985185"/>